<dbReference type="PANTHER" id="PTHR10434:SF11">
    <property type="entry name" value="1-ACYL-SN-GLYCEROL-3-PHOSPHATE ACYLTRANSFERASE"/>
    <property type="match status" value="1"/>
</dbReference>
<reference evidence="5" key="1">
    <citation type="journal article" date="2014" name="Front. Microbiol.">
        <title>High frequency of phylogenetically diverse reductive dehalogenase-homologous genes in deep subseafloor sedimentary metagenomes.</title>
        <authorList>
            <person name="Kawai M."/>
            <person name="Futagami T."/>
            <person name="Toyoda A."/>
            <person name="Takaki Y."/>
            <person name="Nishi S."/>
            <person name="Hori S."/>
            <person name="Arai W."/>
            <person name="Tsubouchi T."/>
            <person name="Morono Y."/>
            <person name="Uchiyama I."/>
            <person name="Ito T."/>
            <person name="Fujiyama A."/>
            <person name="Inagaki F."/>
            <person name="Takami H."/>
        </authorList>
    </citation>
    <scope>NUCLEOTIDE SEQUENCE</scope>
    <source>
        <strain evidence="5">Expedition CK06-06</strain>
    </source>
</reference>
<feature type="non-terminal residue" evidence="5">
    <location>
        <position position="203"/>
    </location>
</feature>
<proteinExistence type="inferred from homology"/>
<dbReference type="AlphaFoldDB" id="X0T6A3"/>
<keyword evidence="3" id="KW-0012">Acyltransferase</keyword>
<name>X0T6A3_9ZZZZ</name>
<dbReference type="EMBL" id="BARS01012653">
    <property type="protein sequence ID" value="GAF88744.1"/>
    <property type="molecule type" value="Genomic_DNA"/>
</dbReference>
<evidence type="ECO:0000256" key="1">
    <source>
        <dbReference type="ARBA" id="ARBA00008655"/>
    </source>
</evidence>
<evidence type="ECO:0000259" key="4">
    <source>
        <dbReference type="SMART" id="SM00563"/>
    </source>
</evidence>
<protein>
    <recommendedName>
        <fullName evidence="4">Phospholipid/glycerol acyltransferase domain-containing protein</fullName>
    </recommendedName>
</protein>
<dbReference type="GO" id="GO:0003841">
    <property type="term" value="F:1-acylglycerol-3-phosphate O-acyltransferase activity"/>
    <property type="evidence" value="ECO:0007669"/>
    <property type="project" value="InterPro"/>
</dbReference>
<comment type="caution">
    <text evidence="5">The sequence shown here is derived from an EMBL/GenBank/DDBJ whole genome shotgun (WGS) entry which is preliminary data.</text>
</comment>
<sequence>FEWKGKIFGKIAQIWSKLLLASAGVKYSVYGLDSLNPEQNYVFAGNHESPFDIPLAFAGINHHMVSISKIEYKWIPIFGWAMQAAKHIFIDRQNHIKALESLKEAALGLKKNPRSILLFPEGTRSKDGKIHKFKKGGFLLAIETQFPVVPMALCGTSDVATKGAHKLKSTPVELHIGKPINTKGMTYKDRNELTDKVYKAVIQ</sequence>
<dbReference type="NCBIfam" id="TIGR00530">
    <property type="entry name" value="AGP_acyltrn"/>
    <property type="match status" value="1"/>
</dbReference>
<feature type="domain" description="Phospholipid/glycerol acyltransferase" evidence="4">
    <location>
        <begin position="41"/>
        <end position="156"/>
    </location>
</feature>
<feature type="non-terminal residue" evidence="5">
    <location>
        <position position="1"/>
    </location>
</feature>
<organism evidence="5">
    <name type="scientific">marine sediment metagenome</name>
    <dbReference type="NCBI Taxonomy" id="412755"/>
    <lineage>
        <taxon>unclassified sequences</taxon>
        <taxon>metagenomes</taxon>
        <taxon>ecological metagenomes</taxon>
    </lineage>
</organism>
<dbReference type="SMART" id="SM00563">
    <property type="entry name" value="PlsC"/>
    <property type="match status" value="1"/>
</dbReference>
<evidence type="ECO:0000313" key="5">
    <source>
        <dbReference type="EMBL" id="GAF88744.1"/>
    </source>
</evidence>
<dbReference type="SUPFAM" id="SSF69593">
    <property type="entry name" value="Glycerol-3-phosphate (1)-acyltransferase"/>
    <property type="match status" value="1"/>
</dbReference>
<dbReference type="GO" id="GO:0016020">
    <property type="term" value="C:membrane"/>
    <property type="evidence" value="ECO:0007669"/>
    <property type="project" value="InterPro"/>
</dbReference>
<accession>X0T6A3</accession>
<gene>
    <name evidence="5" type="ORF">S01H1_22426</name>
</gene>
<dbReference type="PANTHER" id="PTHR10434">
    <property type="entry name" value="1-ACYL-SN-GLYCEROL-3-PHOSPHATE ACYLTRANSFERASE"/>
    <property type="match status" value="1"/>
</dbReference>
<dbReference type="GO" id="GO:0006654">
    <property type="term" value="P:phosphatidic acid biosynthetic process"/>
    <property type="evidence" value="ECO:0007669"/>
    <property type="project" value="TreeGrafter"/>
</dbReference>
<evidence type="ECO:0000256" key="3">
    <source>
        <dbReference type="ARBA" id="ARBA00023315"/>
    </source>
</evidence>
<comment type="similarity">
    <text evidence="1">Belongs to the 1-acyl-sn-glycerol-3-phosphate acyltransferase family.</text>
</comment>
<dbReference type="InterPro" id="IPR002123">
    <property type="entry name" value="Plipid/glycerol_acylTrfase"/>
</dbReference>
<keyword evidence="2" id="KW-0808">Transferase</keyword>
<dbReference type="Pfam" id="PF01553">
    <property type="entry name" value="Acyltransferase"/>
    <property type="match status" value="1"/>
</dbReference>
<evidence type="ECO:0000256" key="2">
    <source>
        <dbReference type="ARBA" id="ARBA00022679"/>
    </source>
</evidence>
<dbReference type="InterPro" id="IPR004552">
    <property type="entry name" value="AGP_acyltrans"/>
</dbReference>
<dbReference type="CDD" id="cd07989">
    <property type="entry name" value="LPLAT_AGPAT-like"/>
    <property type="match status" value="1"/>
</dbReference>